<dbReference type="OrthoDB" id="10515701at2759"/>
<keyword evidence="3" id="KW-1185">Reference proteome</keyword>
<accession>A0A2J5I7F5</accession>
<proteinExistence type="predicted"/>
<feature type="transmembrane region" description="Helical" evidence="1">
    <location>
        <begin position="20"/>
        <end position="41"/>
    </location>
</feature>
<keyword evidence="1" id="KW-1133">Transmembrane helix</keyword>
<evidence type="ECO:0000313" key="3">
    <source>
        <dbReference type="Proteomes" id="UP000235023"/>
    </source>
</evidence>
<keyword evidence="1" id="KW-0472">Membrane</keyword>
<organism evidence="2 3">
    <name type="scientific">Aspergillus taichungensis</name>
    <dbReference type="NCBI Taxonomy" id="482145"/>
    <lineage>
        <taxon>Eukaryota</taxon>
        <taxon>Fungi</taxon>
        <taxon>Dikarya</taxon>
        <taxon>Ascomycota</taxon>
        <taxon>Pezizomycotina</taxon>
        <taxon>Eurotiomycetes</taxon>
        <taxon>Eurotiomycetidae</taxon>
        <taxon>Eurotiales</taxon>
        <taxon>Aspergillaceae</taxon>
        <taxon>Aspergillus</taxon>
        <taxon>Aspergillus subgen. Circumdati</taxon>
    </lineage>
</organism>
<protein>
    <submittedName>
        <fullName evidence="2">Uncharacterized protein</fullName>
    </submittedName>
</protein>
<dbReference type="EMBL" id="KZ559501">
    <property type="protein sequence ID" value="PLN85942.1"/>
    <property type="molecule type" value="Genomic_DNA"/>
</dbReference>
<evidence type="ECO:0000256" key="1">
    <source>
        <dbReference type="SAM" id="Phobius"/>
    </source>
</evidence>
<evidence type="ECO:0000313" key="2">
    <source>
        <dbReference type="EMBL" id="PLN85942.1"/>
    </source>
</evidence>
<feature type="transmembrane region" description="Helical" evidence="1">
    <location>
        <begin position="53"/>
        <end position="78"/>
    </location>
</feature>
<reference evidence="3" key="1">
    <citation type="submission" date="2017-12" db="EMBL/GenBank/DDBJ databases">
        <authorList>
            <consortium name="DOE Joint Genome Institute"/>
            <person name="Mondo S.J."/>
            <person name="Kjaerbolling I."/>
            <person name="Vesth T.C."/>
            <person name="Frisvad J.C."/>
            <person name="Nybo J.L."/>
            <person name="Theobald S."/>
            <person name="Kuo A."/>
            <person name="Bowyer P."/>
            <person name="Matsuda Y."/>
            <person name="Lyhne E.K."/>
            <person name="Kogle M.E."/>
            <person name="Clum A."/>
            <person name="Lipzen A."/>
            <person name="Salamov A."/>
            <person name="Ngan C.Y."/>
            <person name="Daum C."/>
            <person name="Chiniquy J."/>
            <person name="Barry K."/>
            <person name="LaButti K."/>
            <person name="Haridas S."/>
            <person name="Simmons B.A."/>
            <person name="Magnuson J.K."/>
            <person name="Mortensen U.H."/>
            <person name="Larsen T.O."/>
            <person name="Grigoriev I.V."/>
            <person name="Baker S.E."/>
            <person name="Andersen M.R."/>
            <person name="Nordberg H.P."/>
            <person name="Cantor M.N."/>
            <person name="Hua S.X."/>
        </authorList>
    </citation>
    <scope>NUCLEOTIDE SEQUENCE [LARGE SCALE GENOMIC DNA]</scope>
    <source>
        <strain evidence="3">IBT 19404</strain>
    </source>
</reference>
<keyword evidence="1" id="KW-0812">Transmembrane</keyword>
<gene>
    <name evidence="2" type="ORF">BDW42DRAFT_121001</name>
</gene>
<dbReference type="Proteomes" id="UP000235023">
    <property type="component" value="Unassembled WGS sequence"/>
</dbReference>
<sequence length="93" mass="10566">MHISGSPVNPFDKGNRRHSYHLSSIFPGLSFLFLSFWYCRLMRCFASNILSMSLFLCLSFALLPFACGHILALAVLFIHDPRSYLCLNVNHNG</sequence>
<name>A0A2J5I7F5_9EURO</name>
<dbReference type="AlphaFoldDB" id="A0A2J5I7F5"/>